<evidence type="ECO:0000313" key="4">
    <source>
        <dbReference type="Proteomes" id="UP001148614"/>
    </source>
</evidence>
<evidence type="ECO:0008006" key="5">
    <source>
        <dbReference type="Google" id="ProtNLM"/>
    </source>
</evidence>
<dbReference type="AlphaFoldDB" id="A0A9W8NDS0"/>
<feature type="compositionally biased region" description="Basic and acidic residues" evidence="1">
    <location>
        <begin position="82"/>
        <end position="91"/>
    </location>
</feature>
<organism evidence="3 4">
    <name type="scientific">Xylaria arbuscula</name>
    <dbReference type="NCBI Taxonomy" id="114810"/>
    <lineage>
        <taxon>Eukaryota</taxon>
        <taxon>Fungi</taxon>
        <taxon>Dikarya</taxon>
        <taxon>Ascomycota</taxon>
        <taxon>Pezizomycotina</taxon>
        <taxon>Sordariomycetes</taxon>
        <taxon>Xylariomycetidae</taxon>
        <taxon>Xylariales</taxon>
        <taxon>Xylariaceae</taxon>
        <taxon>Xylaria</taxon>
    </lineage>
</organism>
<proteinExistence type="predicted"/>
<feature type="chain" id="PRO_5040985444" description="Secreted protein" evidence="2">
    <location>
        <begin position="19"/>
        <end position="91"/>
    </location>
</feature>
<comment type="caution">
    <text evidence="3">The sequence shown here is derived from an EMBL/GenBank/DDBJ whole genome shotgun (WGS) entry which is preliminary data.</text>
</comment>
<sequence>MSNLVITVIVSCALSVASRKVESAAGRHTACTARAIQGPATAIVPRRVYLHPAPVEDPNRNGTVHPAARDADNSAPVSGRRRLGDDSERPL</sequence>
<feature type="region of interest" description="Disordered" evidence="1">
    <location>
        <begin position="52"/>
        <end position="91"/>
    </location>
</feature>
<keyword evidence="4" id="KW-1185">Reference proteome</keyword>
<accession>A0A9W8NDS0</accession>
<feature type="signal peptide" evidence="2">
    <location>
        <begin position="1"/>
        <end position="18"/>
    </location>
</feature>
<keyword evidence="2" id="KW-0732">Signal</keyword>
<dbReference type="EMBL" id="JANPWZ010000960">
    <property type="protein sequence ID" value="KAJ3570191.1"/>
    <property type="molecule type" value="Genomic_DNA"/>
</dbReference>
<gene>
    <name evidence="3" type="ORF">NPX13_g5812</name>
</gene>
<protein>
    <recommendedName>
        <fullName evidence="5">Secreted protein</fullName>
    </recommendedName>
</protein>
<reference evidence="3" key="1">
    <citation type="submission" date="2022-07" db="EMBL/GenBank/DDBJ databases">
        <title>Genome Sequence of Xylaria arbuscula.</title>
        <authorList>
            <person name="Buettner E."/>
        </authorList>
    </citation>
    <scope>NUCLEOTIDE SEQUENCE</scope>
    <source>
        <strain evidence="3">VT107</strain>
    </source>
</reference>
<evidence type="ECO:0000256" key="2">
    <source>
        <dbReference type="SAM" id="SignalP"/>
    </source>
</evidence>
<evidence type="ECO:0000256" key="1">
    <source>
        <dbReference type="SAM" id="MobiDB-lite"/>
    </source>
</evidence>
<dbReference type="Proteomes" id="UP001148614">
    <property type="component" value="Unassembled WGS sequence"/>
</dbReference>
<evidence type="ECO:0000313" key="3">
    <source>
        <dbReference type="EMBL" id="KAJ3570191.1"/>
    </source>
</evidence>
<name>A0A9W8NDS0_9PEZI</name>